<dbReference type="Ensembl" id="ENSPCET00000016117.1">
    <property type="protein sequence ID" value="ENSPCEP00000015563.1"/>
    <property type="gene ID" value="ENSPCEG00000012280.1"/>
</dbReference>
<dbReference type="InterPro" id="IPR036179">
    <property type="entry name" value="Ig-like_dom_sf"/>
</dbReference>
<dbReference type="Gene3D" id="2.60.40.10">
    <property type="entry name" value="Immunoglobulins"/>
    <property type="match status" value="1"/>
</dbReference>
<evidence type="ECO:0000313" key="2">
    <source>
        <dbReference type="Ensembl" id="ENSPCEP00000015563.1"/>
    </source>
</evidence>
<dbReference type="Proteomes" id="UP000694393">
    <property type="component" value="Unplaced"/>
</dbReference>
<evidence type="ECO:0000256" key="1">
    <source>
        <dbReference type="SAM" id="MobiDB-lite"/>
    </source>
</evidence>
<sequence>MKHHVWGLGVQGPVPPPRPMQPPRCSAPSPNLGGGGGGGESHGAGRQAAGLAPCSLGQMGDVEGPFAPQFPIRTPSAGSFHGEFIYNHTERFSHPDYEGRIILVGDPQGSHTASIRIDHLRSSDANVYLCHMREQKKDGQWEKWRNIIGSNLASPQPGFPHFPCSCPQYHTPHGWNSHPHPAMRPSLYTWLPLCFVPNHRLREYQGGKGLRSVRA</sequence>
<evidence type="ECO:0008006" key="4">
    <source>
        <dbReference type="Google" id="ProtNLM"/>
    </source>
</evidence>
<protein>
    <recommendedName>
        <fullName evidence="4">Immunoglobulin V-set domain-containing protein</fullName>
    </recommendedName>
</protein>
<dbReference type="InterPro" id="IPR013783">
    <property type="entry name" value="Ig-like_fold"/>
</dbReference>
<feature type="region of interest" description="Disordered" evidence="1">
    <location>
        <begin position="1"/>
        <end position="48"/>
    </location>
</feature>
<reference evidence="2" key="1">
    <citation type="submission" date="2025-08" db="UniProtKB">
        <authorList>
            <consortium name="Ensembl"/>
        </authorList>
    </citation>
    <scope>IDENTIFICATION</scope>
</reference>
<proteinExistence type="predicted"/>
<name>A0A8C8S8V6_9SAUR</name>
<organism evidence="2 3">
    <name type="scientific">Pelusios castaneus</name>
    <name type="common">West African mud turtle</name>
    <dbReference type="NCBI Taxonomy" id="367368"/>
    <lineage>
        <taxon>Eukaryota</taxon>
        <taxon>Metazoa</taxon>
        <taxon>Chordata</taxon>
        <taxon>Craniata</taxon>
        <taxon>Vertebrata</taxon>
        <taxon>Euteleostomi</taxon>
        <taxon>Archelosauria</taxon>
        <taxon>Testudinata</taxon>
        <taxon>Testudines</taxon>
        <taxon>Pleurodira</taxon>
        <taxon>Pelomedusidae</taxon>
        <taxon>Pelusios</taxon>
    </lineage>
</organism>
<dbReference type="SUPFAM" id="SSF48726">
    <property type="entry name" value="Immunoglobulin"/>
    <property type="match status" value="1"/>
</dbReference>
<keyword evidence="3" id="KW-1185">Reference proteome</keyword>
<evidence type="ECO:0000313" key="3">
    <source>
        <dbReference type="Proteomes" id="UP000694393"/>
    </source>
</evidence>
<accession>A0A8C8S8V6</accession>
<feature type="compositionally biased region" description="Pro residues" evidence="1">
    <location>
        <begin position="13"/>
        <end position="22"/>
    </location>
</feature>
<reference evidence="2" key="2">
    <citation type="submission" date="2025-09" db="UniProtKB">
        <authorList>
            <consortium name="Ensembl"/>
        </authorList>
    </citation>
    <scope>IDENTIFICATION</scope>
</reference>
<feature type="compositionally biased region" description="Gly residues" evidence="1">
    <location>
        <begin position="32"/>
        <end position="42"/>
    </location>
</feature>
<dbReference type="AlphaFoldDB" id="A0A8C8S8V6"/>